<dbReference type="Ensembl" id="ENSAPLT00000039221.1">
    <property type="protein sequence ID" value="ENSAPLP00000029432.1"/>
    <property type="gene ID" value="ENSAPLG00000009869.2"/>
</dbReference>
<evidence type="ECO:0000313" key="27">
    <source>
        <dbReference type="Ensembl" id="ENSAPLP00000029432.1"/>
    </source>
</evidence>
<comment type="catalytic activity">
    <reaction evidence="23">
        <text>L-threonyl-[protein] + ATP = O-phospho-L-threonyl-[protein] + ADP + H(+)</text>
        <dbReference type="Rhea" id="RHEA:46608"/>
        <dbReference type="Rhea" id="RHEA-COMP:11060"/>
        <dbReference type="Rhea" id="RHEA-COMP:11605"/>
        <dbReference type="ChEBI" id="CHEBI:15378"/>
        <dbReference type="ChEBI" id="CHEBI:30013"/>
        <dbReference type="ChEBI" id="CHEBI:30616"/>
        <dbReference type="ChEBI" id="CHEBI:61977"/>
        <dbReference type="ChEBI" id="CHEBI:456216"/>
        <dbReference type="EC" id="2.7.11.1"/>
    </reaction>
    <physiologicalReaction direction="left-to-right" evidence="23">
        <dbReference type="Rhea" id="RHEA:46609"/>
    </physiologicalReaction>
</comment>
<accession>A0A493TU65</accession>
<dbReference type="PANTHER" id="PTHR24058">
    <property type="entry name" value="DUAL SPECIFICITY PROTEIN KINASE"/>
    <property type="match status" value="1"/>
</dbReference>
<dbReference type="GO" id="GO:0045292">
    <property type="term" value="P:mRNA cis splicing, via spliceosome"/>
    <property type="evidence" value="ECO:0007669"/>
    <property type="project" value="InterPro"/>
</dbReference>
<evidence type="ECO:0000256" key="14">
    <source>
        <dbReference type="ARBA" id="ARBA00022840"/>
    </source>
</evidence>
<keyword evidence="16" id="KW-0007">Acetylation</keyword>
<feature type="compositionally biased region" description="Basic residues" evidence="25">
    <location>
        <begin position="424"/>
        <end position="483"/>
    </location>
</feature>
<keyword evidence="8" id="KW-0507">mRNA processing</keyword>
<organism evidence="27 28">
    <name type="scientific">Anas platyrhynchos platyrhynchos</name>
    <name type="common">Northern mallard</name>
    <dbReference type="NCBI Taxonomy" id="8840"/>
    <lineage>
        <taxon>Eukaryota</taxon>
        <taxon>Metazoa</taxon>
        <taxon>Chordata</taxon>
        <taxon>Craniata</taxon>
        <taxon>Vertebrata</taxon>
        <taxon>Euteleostomi</taxon>
        <taxon>Archelosauria</taxon>
        <taxon>Archosauria</taxon>
        <taxon>Dinosauria</taxon>
        <taxon>Saurischia</taxon>
        <taxon>Theropoda</taxon>
        <taxon>Coelurosauria</taxon>
        <taxon>Aves</taxon>
        <taxon>Neognathae</taxon>
        <taxon>Galloanserae</taxon>
        <taxon>Anseriformes</taxon>
        <taxon>Anatidae</taxon>
        <taxon>Anatinae</taxon>
        <taxon>Anas</taxon>
    </lineage>
</organism>
<dbReference type="EC" id="2.7.11.1" evidence="3"/>
<dbReference type="AlphaFoldDB" id="A0A493TU65"/>
<dbReference type="PROSITE" id="PS50011">
    <property type="entry name" value="PROTEIN_KINASE_DOM"/>
    <property type="match status" value="1"/>
</dbReference>
<evidence type="ECO:0000256" key="11">
    <source>
        <dbReference type="ARBA" id="ARBA00022741"/>
    </source>
</evidence>
<comment type="catalytic activity">
    <reaction evidence="24">
        <text>L-seryl-[protein] + ATP = O-phospho-L-seryl-[protein] + ADP + H(+)</text>
        <dbReference type="Rhea" id="RHEA:17989"/>
        <dbReference type="Rhea" id="RHEA-COMP:9863"/>
        <dbReference type="Rhea" id="RHEA-COMP:11604"/>
        <dbReference type="ChEBI" id="CHEBI:15378"/>
        <dbReference type="ChEBI" id="CHEBI:29999"/>
        <dbReference type="ChEBI" id="CHEBI:30616"/>
        <dbReference type="ChEBI" id="CHEBI:83421"/>
        <dbReference type="ChEBI" id="CHEBI:456216"/>
        <dbReference type="EC" id="2.7.11.1"/>
    </reaction>
    <physiologicalReaction direction="left-to-right" evidence="24">
        <dbReference type="Rhea" id="RHEA:17990"/>
    </physiologicalReaction>
</comment>
<evidence type="ECO:0000256" key="10">
    <source>
        <dbReference type="ARBA" id="ARBA00022728"/>
    </source>
</evidence>
<keyword evidence="13" id="KW-0995">Kinetochore</keyword>
<feature type="compositionally biased region" description="Basic and acidic residues" evidence="25">
    <location>
        <begin position="303"/>
        <end position="312"/>
    </location>
</feature>
<feature type="region of interest" description="Disordered" evidence="25">
    <location>
        <begin position="127"/>
        <end position="525"/>
    </location>
</feature>
<sequence length="995" mass="115763">MAEDTNVSEKSTNEENGEVSEADQPQNKHNRHKKKKHKHRSKHKKHKHSSEEDKDKKHKHRHKHKKHKRKEVADASDKEDGPAKRTKIDFLAPLEDLEKQRALLKAELENELMEGKVQSGMGLILQGYESGSEEEGEINEKARNGTRPATKSSTKGKLEPVENKASSKKGNKSESKERTRHRSDKKKSKVGVDGIKEKTTRSKSKERRKSKSPYKRSKSQDQTRKSRSPMLKRRSQEKNRKSKSPPEDRNKADDKSKSRDRRKSPVVNESKSRDRGRKSKSPIELRSKSKDRRSRSKDRKSRRSETDKEKKPIKSPSKDASSGKENRSPRRPGRSPKGRSLSPKPREKSRRSRSPLFNDRRSKQSKSPSRTRSPGRRLRSRSVERKRRESERRRLSSPRTRTRDDILSRRERSKDISPPSRWSPSRRRSRSPIRRRSRSPLRRSRSPRRRSRSPRRRDRGRRSRSRLRRRSRSRGGHRRRSRSKVKEDKFKGSLSEGMKVEQESSSDENLEDFDLEEEDEEAEIRQRRLQREAIVQKYKGQGQPEDSNISVPSEPSSPQSSTRSRSNSPDDILERVAADVKEYERENVDTFEASVKAKHNLMTVEQNNGSAQKKLLAPDMFTESDDMFAAYFDSARLRAAGFGKDFKENPNLRDNWTDAEGYYRVNIGEVLDKRYNVYGYTGQGVFSNVVRARDMARANQEVAVKIIRNNELMQKTGLKELEFLKKLNDADPDDKFHCLRLFRHFYHKQHLCLVFEPLSMNLREVLKKYGKDVGLHIKAVRSYSQQLFLALKLLKRCNILHADIKPDNILVNESKTILKLCDFGSASHVADNDITPYLVSRFYRAPEIIIGKIYDYGIDMWSVGCTLYELYTGKILFPGKTNNHMLKLAMDLKGKMPNKMIRKGVFKDQHFDQNLNFMYIEVDKVTEREKVTVMSTINPTKDLLADLIGCQRLPEDQRKKVHQLKDLLDQILMLDPAKRISINQALQHAFIQEKI</sequence>
<protein>
    <recommendedName>
        <fullName evidence="20">Serine/threonine-protein kinase PRP4 homolog</fullName>
        <ecNumber evidence="3">2.7.11.1</ecNumber>
    </recommendedName>
    <alternativeName>
        <fullName evidence="21">PRP4 pre-mRNA-processing factor 4 homolog</fullName>
    </alternativeName>
</protein>
<keyword evidence="17" id="KW-0508">mRNA splicing</keyword>
<dbReference type="InterPro" id="IPR050494">
    <property type="entry name" value="Ser_Thr_dual-spec_kinase"/>
</dbReference>
<feature type="compositionally biased region" description="Basic residues" evidence="25">
    <location>
        <begin position="201"/>
        <end position="217"/>
    </location>
</feature>
<feature type="compositionally biased region" description="Basic residues" evidence="25">
    <location>
        <begin position="178"/>
        <end position="189"/>
    </location>
</feature>
<dbReference type="FunFam" id="3.30.200.20:FF:000123">
    <property type="entry name" value="serine/threonine-protein kinase PRP4 homolog"/>
    <property type="match status" value="1"/>
</dbReference>
<evidence type="ECO:0000256" key="21">
    <source>
        <dbReference type="ARBA" id="ARBA00031858"/>
    </source>
</evidence>
<evidence type="ECO:0000256" key="18">
    <source>
        <dbReference type="ARBA" id="ARBA00023242"/>
    </source>
</evidence>
<evidence type="ECO:0000256" key="24">
    <source>
        <dbReference type="ARBA" id="ARBA00048977"/>
    </source>
</evidence>
<keyword evidence="11" id="KW-0547">Nucleotide-binding</keyword>
<feature type="compositionally biased region" description="Acidic residues" evidence="25">
    <location>
        <begin position="504"/>
        <end position="522"/>
    </location>
</feature>
<evidence type="ECO:0000256" key="15">
    <source>
        <dbReference type="ARBA" id="ARBA00022843"/>
    </source>
</evidence>
<name>A0A493TU65_ANAPP</name>
<feature type="region of interest" description="Disordered" evidence="25">
    <location>
        <begin position="1"/>
        <end position="92"/>
    </location>
</feature>
<keyword evidence="12" id="KW-0418">Kinase</keyword>
<evidence type="ECO:0000256" key="8">
    <source>
        <dbReference type="ARBA" id="ARBA00022664"/>
    </source>
</evidence>
<evidence type="ECO:0000256" key="6">
    <source>
        <dbReference type="ARBA" id="ARBA00022527"/>
    </source>
</evidence>
<evidence type="ECO:0000256" key="23">
    <source>
        <dbReference type="ARBA" id="ARBA00048659"/>
    </source>
</evidence>
<dbReference type="InterPro" id="IPR011009">
    <property type="entry name" value="Kinase-like_dom_sf"/>
</dbReference>
<evidence type="ECO:0000256" key="5">
    <source>
        <dbReference type="ARBA" id="ARBA00022499"/>
    </source>
</evidence>
<keyword evidence="7" id="KW-0597">Phosphoprotein</keyword>
<evidence type="ECO:0000256" key="19">
    <source>
        <dbReference type="ARBA" id="ARBA00023596"/>
    </source>
</evidence>
<evidence type="ECO:0000256" key="1">
    <source>
        <dbReference type="ARBA" id="ARBA00004123"/>
    </source>
</evidence>
<feature type="domain" description="Protein kinase" evidence="26">
    <location>
        <begin position="675"/>
        <end position="991"/>
    </location>
</feature>
<keyword evidence="5" id="KW-1017">Isopeptide bond</keyword>
<dbReference type="InterPro" id="IPR044092">
    <property type="entry name" value="STKc_PRP4"/>
</dbReference>
<feature type="compositionally biased region" description="Basic residues" evidence="25">
    <location>
        <begin position="56"/>
        <end position="70"/>
    </location>
</feature>
<dbReference type="GO" id="GO:0004674">
    <property type="term" value="F:protein serine/threonine kinase activity"/>
    <property type="evidence" value="ECO:0007669"/>
    <property type="project" value="UniProtKB-KW"/>
</dbReference>
<dbReference type="GO" id="GO:0000776">
    <property type="term" value="C:kinetochore"/>
    <property type="evidence" value="ECO:0007669"/>
    <property type="project" value="UniProtKB-KW"/>
</dbReference>
<reference evidence="27 28" key="1">
    <citation type="submission" date="2017-10" db="EMBL/GenBank/DDBJ databases">
        <title>A new Pekin duck reference genome.</title>
        <authorList>
            <person name="Hou Z.-C."/>
            <person name="Zhou Z.-K."/>
            <person name="Zhu F."/>
            <person name="Hou S.-S."/>
        </authorList>
    </citation>
    <scope>NUCLEOTIDE SEQUENCE [LARGE SCALE GENOMIC DNA]</scope>
</reference>
<dbReference type="InterPro" id="IPR008271">
    <property type="entry name" value="Ser/Thr_kinase_AS"/>
</dbReference>
<evidence type="ECO:0000256" key="2">
    <source>
        <dbReference type="ARBA" id="ARBA00004629"/>
    </source>
</evidence>
<keyword evidence="14" id="KW-0067">ATP-binding</keyword>
<dbReference type="GO" id="GO:0005681">
    <property type="term" value="C:spliceosomal complex"/>
    <property type="evidence" value="ECO:0007669"/>
    <property type="project" value="UniProtKB-KW"/>
</dbReference>
<evidence type="ECO:0000256" key="22">
    <source>
        <dbReference type="ARBA" id="ARBA00046964"/>
    </source>
</evidence>
<evidence type="ECO:0000256" key="4">
    <source>
        <dbReference type="ARBA" id="ARBA00022454"/>
    </source>
</evidence>
<feature type="region of interest" description="Disordered" evidence="25">
    <location>
        <begin position="537"/>
        <end position="571"/>
    </location>
</feature>
<dbReference type="PROSITE" id="PS00108">
    <property type="entry name" value="PROTEIN_KINASE_ST"/>
    <property type="match status" value="1"/>
</dbReference>
<proteinExistence type="inferred from homology"/>
<keyword evidence="4" id="KW-0158">Chromosome</keyword>
<dbReference type="InterPro" id="IPR000719">
    <property type="entry name" value="Prot_kinase_dom"/>
</dbReference>
<evidence type="ECO:0000313" key="28">
    <source>
        <dbReference type="Proteomes" id="UP000016666"/>
    </source>
</evidence>
<keyword evidence="6" id="KW-0723">Serine/threonine-protein kinase</keyword>
<evidence type="ECO:0000256" key="7">
    <source>
        <dbReference type="ARBA" id="ARBA00022553"/>
    </source>
</evidence>
<reference evidence="27" key="2">
    <citation type="submission" date="2025-08" db="UniProtKB">
        <authorList>
            <consortium name="Ensembl"/>
        </authorList>
    </citation>
    <scope>IDENTIFICATION</scope>
</reference>
<dbReference type="SUPFAM" id="SSF56112">
    <property type="entry name" value="Protein kinase-like (PK-like)"/>
    <property type="match status" value="1"/>
</dbReference>
<feature type="compositionally biased region" description="Basic and acidic residues" evidence="25">
    <location>
        <begin position="401"/>
        <end position="415"/>
    </location>
</feature>
<dbReference type="SMART" id="SM00220">
    <property type="entry name" value="S_TKc"/>
    <property type="match status" value="1"/>
</dbReference>
<dbReference type="Pfam" id="PF00069">
    <property type="entry name" value="Pkinase"/>
    <property type="match status" value="1"/>
</dbReference>
<feature type="compositionally biased region" description="Basic residues" evidence="25">
    <location>
        <begin position="28"/>
        <end position="48"/>
    </location>
</feature>
<dbReference type="FunFam" id="1.10.510.10:FF:000078">
    <property type="entry name" value="Serine/threonine-protein kinase PRP4 homolog"/>
    <property type="match status" value="1"/>
</dbReference>
<keyword evidence="18" id="KW-0539">Nucleus</keyword>
<reference evidence="27" key="3">
    <citation type="submission" date="2025-09" db="UniProtKB">
        <authorList>
            <consortium name="Ensembl"/>
        </authorList>
    </citation>
    <scope>IDENTIFICATION</scope>
</reference>
<keyword evidence="15" id="KW-0832">Ubl conjugation</keyword>
<comment type="subunit">
    <text evidence="22">Interacts with CLK1 C-terminus. Associates with the U5 snRNP and NCOR1 deacetylase complexes. Identified in the spliceosome C complex.</text>
</comment>
<dbReference type="PANTHER" id="PTHR24058:SF103">
    <property type="entry name" value="SERINE_THREONINE-PROTEIN KINASE PRP4 HOMOLOG"/>
    <property type="match status" value="1"/>
</dbReference>
<feature type="compositionally biased region" description="Basic and acidic residues" evidence="25">
    <location>
        <begin position="381"/>
        <end position="394"/>
    </location>
</feature>
<evidence type="ECO:0000256" key="17">
    <source>
        <dbReference type="ARBA" id="ARBA00023187"/>
    </source>
</evidence>
<comment type="similarity">
    <text evidence="19">Belongs to the protein kinase superfamily. CMGC Ser/Thr protein kinase family.</text>
</comment>
<dbReference type="GO" id="GO:0005524">
    <property type="term" value="F:ATP binding"/>
    <property type="evidence" value="ECO:0007669"/>
    <property type="project" value="UniProtKB-KW"/>
</dbReference>
<dbReference type="GeneTree" id="ENSGT00940000155562"/>
<evidence type="ECO:0000256" key="13">
    <source>
        <dbReference type="ARBA" id="ARBA00022838"/>
    </source>
</evidence>
<feature type="compositionally biased region" description="Low complexity" evidence="25">
    <location>
        <begin position="550"/>
        <end position="569"/>
    </location>
</feature>
<dbReference type="Gene3D" id="1.10.510.10">
    <property type="entry name" value="Transferase(Phosphotransferase) domain 1"/>
    <property type="match status" value="1"/>
</dbReference>
<evidence type="ECO:0000256" key="3">
    <source>
        <dbReference type="ARBA" id="ARBA00012513"/>
    </source>
</evidence>
<evidence type="ECO:0000256" key="9">
    <source>
        <dbReference type="ARBA" id="ARBA00022679"/>
    </source>
</evidence>
<gene>
    <name evidence="27" type="primary">PRP4K</name>
</gene>
<keyword evidence="10" id="KW-0747">Spliceosome</keyword>
<comment type="subcellular location">
    <subcellularLocation>
        <location evidence="2">Chromosome</location>
        <location evidence="2">Centromere</location>
        <location evidence="2">Kinetochore</location>
    </subcellularLocation>
    <subcellularLocation>
        <location evidence="1">Nucleus</location>
    </subcellularLocation>
</comment>
<feature type="compositionally biased region" description="Basic and acidic residues" evidence="25">
    <location>
        <begin position="234"/>
        <end position="257"/>
    </location>
</feature>
<evidence type="ECO:0000256" key="25">
    <source>
        <dbReference type="SAM" id="MobiDB-lite"/>
    </source>
</evidence>
<dbReference type="Gene3D" id="3.30.200.20">
    <property type="entry name" value="Phosphorylase Kinase, domain 1"/>
    <property type="match status" value="1"/>
</dbReference>
<dbReference type="Proteomes" id="UP000016666">
    <property type="component" value="Chromosome 2"/>
</dbReference>
<evidence type="ECO:0000256" key="20">
    <source>
        <dbReference type="ARBA" id="ARBA00023637"/>
    </source>
</evidence>
<evidence type="ECO:0000259" key="26">
    <source>
        <dbReference type="PROSITE" id="PS50011"/>
    </source>
</evidence>
<evidence type="ECO:0000256" key="16">
    <source>
        <dbReference type="ARBA" id="ARBA00022990"/>
    </source>
</evidence>
<feature type="compositionally biased region" description="Basic and acidic residues" evidence="25">
    <location>
        <begin position="71"/>
        <end position="88"/>
    </location>
</feature>
<feature type="compositionally biased region" description="Basic residues" evidence="25">
    <location>
        <begin position="289"/>
        <end position="302"/>
    </location>
</feature>
<keyword evidence="28" id="KW-1185">Reference proteome</keyword>
<evidence type="ECO:0000256" key="12">
    <source>
        <dbReference type="ARBA" id="ARBA00022777"/>
    </source>
</evidence>
<keyword evidence="9" id="KW-0808">Transferase</keyword>
<dbReference type="CDD" id="cd14135">
    <property type="entry name" value="STKc_PRP4"/>
    <property type="match status" value="1"/>
</dbReference>